<dbReference type="GO" id="GO:0036376">
    <property type="term" value="P:sodium ion export across plasma membrane"/>
    <property type="evidence" value="ECO:0007669"/>
    <property type="project" value="InterPro"/>
</dbReference>
<dbReference type="GO" id="GO:0015081">
    <property type="term" value="F:sodium ion transmembrane transporter activity"/>
    <property type="evidence" value="ECO:0007669"/>
    <property type="project" value="InterPro"/>
</dbReference>
<feature type="region of interest" description="Disordered" evidence="6">
    <location>
        <begin position="36"/>
        <end position="56"/>
    </location>
</feature>
<reference evidence="8" key="1">
    <citation type="submission" date="2012-03" db="EMBL/GenBank/DDBJ databases">
        <title>Functional metagenomics reveals considerable lignocellulase gene clusters in the gut microbiome of a wood-feeding higher termite.</title>
        <authorList>
            <person name="Liu N."/>
        </authorList>
    </citation>
    <scope>NUCLEOTIDE SEQUENCE</scope>
</reference>
<evidence type="ECO:0000313" key="8">
    <source>
        <dbReference type="EMBL" id="AGS54148.1"/>
    </source>
</evidence>
<evidence type="ECO:0000256" key="5">
    <source>
        <dbReference type="ARBA" id="ARBA00023136"/>
    </source>
</evidence>
<comment type="subcellular location">
    <subcellularLocation>
        <location evidence="1">Cell membrane</location>
    </subcellularLocation>
</comment>
<dbReference type="AlphaFoldDB" id="A0A806K2C6"/>
<dbReference type="Pfam" id="PF04277">
    <property type="entry name" value="OAD_gamma"/>
    <property type="match status" value="1"/>
</dbReference>
<name>A0A806K2C6_9BACT</name>
<keyword evidence="5 7" id="KW-0472">Membrane</keyword>
<feature type="compositionally biased region" description="Polar residues" evidence="6">
    <location>
        <begin position="45"/>
        <end position="56"/>
    </location>
</feature>
<evidence type="ECO:0000256" key="7">
    <source>
        <dbReference type="SAM" id="Phobius"/>
    </source>
</evidence>
<evidence type="ECO:0000256" key="1">
    <source>
        <dbReference type="ARBA" id="ARBA00004236"/>
    </source>
</evidence>
<accession>A0A806K2C6</accession>
<organism evidence="8">
    <name type="scientific">uncultured bacterium contig00051</name>
    <dbReference type="NCBI Taxonomy" id="1181535"/>
    <lineage>
        <taxon>Bacteria</taxon>
        <taxon>environmental samples</taxon>
    </lineage>
</organism>
<dbReference type="GO" id="GO:0005886">
    <property type="term" value="C:plasma membrane"/>
    <property type="evidence" value="ECO:0007669"/>
    <property type="project" value="UniProtKB-SubCell"/>
</dbReference>
<sequence>MTFVEILEKYGILLAIGIMFCIFLVIKVVKKRTNRDKLNDDETETGTVKQSSAASGTDPQVIAAITAAVNEYEKSSS</sequence>
<feature type="transmembrane region" description="Helical" evidence="7">
    <location>
        <begin position="12"/>
        <end position="29"/>
    </location>
</feature>
<keyword evidence="4 7" id="KW-1133">Transmembrane helix</keyword>
<proteinExistence type="predicted"/>
<evidence type="ECO:0000256" key="2">
    <source>
        <dbReference type="ARBA" id="ARBA00022475"/>
    </source>
</evidence>
<dbReference type="EMBL" id="JQ844278">
    <property type="protein sequence ID" value="AGS54148.1"/>
    <property type="molecule type" value="Genomic_DNA"/>
</dbReference>
<evidence type="ECO:0000256" key="6">
    <source>
        <dbReference type="SAM" id="MobiDB-lite"/>
    </source>
</evidence>
<evidence type="ECO:0000256" key="4">
    <source>
        <dbReference type="ARBA" id="ARBA00022989"/>
    </source>
</evidence>
<evidence type="ECO:0000256" key="3">
    <source>
        <dbReference type="ARBA" id="ARBA00022692"/>
    </source>
</evidence>
<dbReference type="InterPro" id="IPR005899">
    <property type="entry name" value="Na_pump_deCOase"/>
</dbReference>
<protein>
    <submittedName>
        <fullName evidence="8">Uncharacterized protein</fullName>
    </submittedName>
</protein>
<keyword evidence="3 7" id="KW-0812">Transmembrane</keyword>
<keyword evidence="2" id="KW-1003">Cell membrane</keyword>